<evidence type="ECO:0000313" key="1">
    <source>
        <dbReference type="EMBL" id="NMQ04408.1"/>
    </source>
</evidence>
<organism evidence="1 2">
    <name type="scientific">Candidatus Accumulibacter contiguus</name>
    <dbReference type="NCBI Taxonomy" id="2954381"/>
    <lineage>
        <taxon>Bacteria</taxon>
        <taxon>Pseudomonadati</taxon>
        <taxon>Pseudomonadota</taxon>
        <taxon>Betaproteobacteria</taxon>
        <taxon>Candidatus Accumulibacter</taxon>
    </lineage>
</organism>
<comment type="caution">
    <text evidence="1">The sequence shown here is derived from an EMBL/GenBank/DDBJ whole genome shotgun (WGS) entry which is preliminary data.</text>
</comment>
<sequence length="460" mass="50433">MRLHLKDLHDVQATPLQRAHALDRLYKRGMTVIACLLPSVTSELVLPVPRKTRRIVNSVLDLLQMLADDTLALQEGVPRPAPPPELALWRSLQALAQQLMISHLIACPTPTGCWQQLHQTYATARRLQVNTAVPKGTSRSLQDVYYSAVLLGCAQPASLTPLEVLFLAAYFERFADQVEVLSAALPITPGTFWIDPARDVAALSSLRKISRPTDLPDCFSCLRLCLLLKDQIAQLDAGIPAQELNLPDFAGTPAGRGVLVRLAARWGDSGKRRFLRRRQNHRTLLGTGIDGLWQLSKTGEAANVNVSTWMVTNESPEGYAVMHVAGNTGALSVGNVVAIRTDSDQNWQICLVRWALSENPEHLELGLQILAPKAVPAILAQPSHGTGTEHLRVLILPAIPKLRSGQTLVVATGALPKERKKLLLLIEGDNISVREVHRTSIDEQTSSVEILSIEPDQNPF</sequence>
<keyword evidence="2" id="KW-1185">Reference proteome</keyword>
<name>A0ABX1T5M3_9PROT</name>
<proteinExistence type="predicted"/>
<accession>A0ABX1T5M3</accession>
<gene>
    <name evidence="1" type="ORF">E4Q08_03580</name>
</gene>
<evidence type="ECO:0008006" key="3">
    <source>
        <dbReference type="Google" id="ProtNLM"/>
    </source>
</evidence>
<evidence type="ECO:0000313" key="2">
    <source>
        <dbReference type="Proteomes" id="UP000886469"/>
    </source>
</evidence>
<dbReference type="RefSeq" id="WP_169069376.1">
    <property type="nucleotide sequence ID" value="NZ_JAZKUC010000001.1"/>
</dbReference>
<reference evidence="1" key="1">
    <citation type="submission" date="2019-03" db="EMBL/GenBank/DDBJ databases">
        <title>Metabolic reconstructions from genomes of highly enriched 'Candidatus Accumulibacter' and 'Candidatus Competibacter' bioreactor populations.</title>
        <authorList>
            <person name="Annavajhala M.K."/>
            <person name="Welles L."/>
            <person name="Abbas B."/>
            <person name="Sorokin D."/>
            <person name="Park H."/>
            <person name="Van Loosdrecht M."/>
            <person name="Chandran K."/>
        </authorList>
    </citation>
    <scope>NUCLEOTIDE SEQUENCE</scope>
    <source>
        <strain evidence="1">SBR_L</strain>
    </source>
</reference>
<dbReference type="EMBL" id="SPMX01000007">
    <property type="protein sequence ID" value="NMQ04408.1"/>
    <property type="molecule type" value="Genomic_DNA"/>
</dbReference>
<protein>
    <recommendedName>
        <fullName evidence="3">GTPase</fullName>
    </recommendedName>
</protein>
<dbReference type="Proteomes" id="UP000886469">
    <property type="component" value="Unassembled WGS sequence"/>
</dbReference>